<dbReference type="AlphaFoldDB" id="D9CGD6"/>
<proteinExistence type="predicted"/>
<organism evidence="1">
    <name type="scientific">archaeon enrichment culture clone 1(2010)</name>
    <dbReference type="NCBI Taxonomy" id="795325"/>
    <lineage>
        <taxon>Archaea</taxon>
        <taxon>environmental samples</taxon>
    </lineage>
</organism>
<name>D9CGD6_9ARCH</name>
<accession>D9CGD6</accession>
<keyword evidence="1" id="KW-0614">Plasmid</keyword>
<protein>
    <submittedName>
        <fullName evidence="1">Uncharacterized protein</fullName>
    </submittedName>
</protein>
<sequence>MSKKPKALHQQICEQLMDFSEFARLNGNAFEYIVYVIRNMVFNSPDRRCTIEDVMFCLEDKAKKDKRLQMAVNRARVFQAVAYLKRRGEIKKIRFILDGKV</sequence>
<geneLocation type="plasmid" evidence="1">
    <name>hyperthermophilic archaeal plasmid 1</name>
</geneLocation>
<gene>
    <name evidence="1" type="ORF">pHA1_gp12</name>
</gene>
<evidence type="ECO:0000313" key="1">
    <source>
        <dbReference type="EMBL" id="ADJ54290.1"/>
    </source>
</evidence>
<reference evidence="1" key="1">
    <citation type="journal article" date="2010" name="Environ. Microbiol.">
        <title>Metagenomic analyses of novel viruses and plasmids from a cultured environmental sample of hyperthermophilic neutrophiles.</title>
        <authorList>
            <person name="Garrett R.A."/>
            <person name="Prangishvili D."/>
            <person name="Shah S.A."/>
            <person name="Reuter M."/>
            <person name="Stetter K.O."/>
            <person name="Peng X."/>
        </authorList>
    </citation>
    <scope>NUCLEOTIDE SEQUENCE</scope>
    <source>
        <plasmid evidence="1">hyperthermophilic archaeal plasmid 1</plasmid>
    </source>
</reference>
<dbReference type="EMBL" id="GU722198">
    <property type="protein sequence ID" value="ADJ54290.1"/>
    <property type="molecule type" value="Genomic_DNA"/>
</dbReference>